<dbReference type="Proteomes" id="UP001470230">
    <property type="component" value="Unassembled WGS sequence"/>
</dbReference>
<dbReference type="SMART" id="SM00175">
    <property type="entry name" value="RAB"/>
    <property type="match status" value="1"/>
</dbReference>
<protein>
    <submittedName>
        <fullName evidence="3">Ras- protein Rab-8B</fullName>
    </submittedName>
</protein>
<comment type="caution">
    <text evidence="3">The sequence shown here is derived from an EMBL/GenBank/DDBJ whole genome shotgun (WGS) entry which is preliminary data.</text>
</comment>
<dbReference type="SUPFAM" id="SSF52540">
    <property type="entry name" value="P-loop containing nucleoside triphosphate hydrolases"/>
    <property type="match status" value="1"/>
</dbReference>
<dbReference type="NCBIfam" id="TIGR00231">
    <property type="entry name" value="small_GTP"/>
    <property type="match status" value="1"/>
</dbReference>
<dbReference type="PROSITE" id="PS51421">
    <property type="entry name" value="RAS"/>
    <property type="match status" value="1"/>
</dbReference>
<dbReference type="CDD" id="cd00154">
    <property type="entry name" value="Rab"/>
    <property type="match status" value="1"/>
</dbReference>
<dbReference type="SMART" id="SM00176">
    <property type="entry name" value="RAN"/>
    <property type="match status" value="1"/>
</dbReference>
<dbReference type="InterPro" id="IPR005225">
    <property type="entry name" value="Small_GTP-bd"/>
</dbReference>
<dbReference type="SMART" id="SM00173">
    <property type="entry name" value="RAS"/>
    <property type="match status" value="1"/>
</dbReference>
<keyword evidence="1" id="KW-0547">Nucleotide-binding</keyword>
<dbReference type="InterPro" id="IPR001806">
    <property type="entry name" value="Small_GTPase"/>
</dbReference>
<evidence type="ECO:0000256" key="2">
    <source>
        <dbReference type="SAM" id="MobiDB-lite"/>
    </source>
</evidence>
<accession>A0ABR2IM04</accession>
<dbReference type="Gene3D" id="3.40.50.300">
    <property type="entry name" value="P-loop containing nucleotide triphosphate hydrolases"/>
    <property type="match status" value="1"/>
</dbReference>
<evidence type="ECO:0000313" key="3">
    <source>
        <dbReference type="EMBL" id="KAK8865357.1"/>
    </source>
</evidence>
<feature type="region of interest" description="Disordered" evidence="2">
    <location>
        <begin position="173"/>
        <end position="192"/>
    </location>
</feature>
<evidence type="ECO:0000313" key="4">
    <source>
        <dbReference type="Proteomes" id="UP001470230"/>
    </source>
</evidence>
<dbReference type="EMBL" id="JAPFFF010000016">
    <property type="protein sequence ID" value="KAK8865357.1"/>
    <property type="molecule type" value="Genomic_DNA"/>
</dbReference>
<reference evidence="3 4" key="1">
    <citation type="submission" date="2024-04" db="EMBL/GenBank/DDBJ databases">
        <title>Tritrichomonas musculus Genome.</title>
        <authorList>
            <person name="Alves-Ferreira E."/>
            <person name="Grigg M."/>
            <person name="Lorenzi H."/>
            <person name="Galac M."/>
        </authorList>
    </citation>
    <scope>NUCLEOTIDE SEQUENCE [LARGE SCALE GENOMIC DNA]</scope>
    <source>
        <strain evidence="3 4">EAF2021</strain>
    </source>
</reference>
<sequence>MISSKCKIILIGDSGVGKTSLIKSYLGYEFNKSLPNTIGCEYNSKTINIDGFTIELCIWDTAGQETFRSIVASYFRNVHGVLLVFDLTKKNSFDSIPNWIKTFHEKSNFETDFVLIGNKSDLESSEINQSDIQNLANSHHCEYFETSALNGSNVEAAFSFLAKQIINRLGTKFTEHTTTPTPEPSSRKQCCK</sequence>
<dbReference type="Pfam" id="PF00071">
    <property type="entry name" value="Ras"/>
    <property type="match status" value="1"/>
</dbReference>
<dbReference type="InterPro" id="IPR027417">
    <property type="entry name" value="P-loop_NTPase"/>
</dbReference>
<dbReference type="PRINTS" id="PR00449">
    <property type="entry name" value="RASTRNSFRMNG"/>
</dbReference>
<dbReference type="PROSITE" id="PS51417">
    <property type="entry name" value="ARF"/>
    <property type="match status" value="1"/>
</dbReference>
<gene>
    <name evidence="3" type="ORF">M9Y10_010899</name>
</gene>
<dbReference type="PROSITE" id="PS51419">
    <property type="entry name" value="RAB"/>
    <property type="match status" value="1"/>
</dbReference>
<evidence type="ECO:0000256" key="1">
    <source>
        <dbReference type="ARBA" id="ARBA00022741"/>
    </source>
</evidence>
<name>A0ABR2IM04_9EUKA</name>
<dbReference type="SMART" id="SM00174">
    <property type="entry name" value="RHO"/>
    <property type="match status" value="1"/>
</dbReference>
<organism evidence="3 4">
    <name type="scientific">Tritrichomonas musculus</name>
    <dbReference type="NCBI Taxonomy" id="1915356"/>
    <lineage>
        <taxon>Eukaryota</taxon>
        <taxon>Metamonada</taxon>
        <taxon>Parabasalia</taxon>
        <taxon>Tritrichomonadida</taxon>
        <taxon>Tritrichomonadidae</taxon>
        <taxon>Tritrichomonas</taxon>
    </lineage>
</organism>
<proteinExistence type="predicted"/>
<dbReference type="PANTHER" id="PTHR47978">
    <property type="match status" value="1"/>
</dbReference>
<keyword evidence="4" id="KW-1185">Reference proteome</keyword>